<name>A0A8J7WEC6_9RHOB</name>
<keyword evidence="1" id="KW-1133">Transmembrane helix</keyword>
<accession>A0A8J7WEC6</accession>
<gene>
    <name evidence="2" type="ORF">KB874_08430</name>
</gene>
<feature type="transmembrane region" description="Helical" evidence="1">
    <location>
        <begin position="250"/>
        <end position="273"/>
    </location>
</feature>
<comment type="caution">
    <text evidence="2">The sequence shown here is derived from an EMBL/GenBank/DDBJ whole genome shotgun (WGS) entry which is preliminary data.</text>
</comment>
<reference evidence="2" key="1">
    <citation type="submission" date="2021-04" db="EMBL/GenBank/DDBJ databases">
        <authorList>
            <person name="Yoon J."/>
        </authorList>
    </citation>
    <scope>NUCLEOTIDE SEQUENCE</scope>
    <source>
        <strain evidence="2">KMU-90</strain>
    </source>
</reference>
<protein>
    <submittedName>
        <fullName evidence="2">Uncharacterized protein</fullName>
    </submittedName>
</protein>
<keyword evidence="3" id="KW-1185">Reference proteome</keyword>
<dbReference type="AlphaFoldDB" id="A0A8J7WEC6"/>
<dbReference type="EMBL" id="JAGTUU010000003">
    <property type="protein sequence ID" value="MBS0124161.1"/>
    <property type="molecule type" value="Genomic_DNA"/>
</dbReference>
<dbReference type="Proteomes" id="UP000681356">
    <property type="component" value="Unassembled WGS sequence"/>
</dbReference>
<proteinExistence type="predicted"/>
<evidence type="ECO:0000256" key="1">
    <source>
        <dbReference type="SAM" id="Phobius"/>
    </source>
</evidence>
<feature type="transmembrane region" description="Helical" evidence="1">
    <location>
        <begin position="220"/>
        <end position="243"/>
    </location>
</feature>
<keyword evidence="1" id="KW-0812">Transmembrane</keyword>
<dbReference type="RefSeq" id="WP_212536125.1">
    <property type="nucleotide sequence ID" value="NZ_JAGTUU010000003.1"/>
</dbReference>
<sequence length="274" mass="29626">MTDQAAPVARLIFTGERFVSLPRLATLLNDVVSPHRPMRFEEVTLTHLRLRGDRLSLRLDLAFEDGGPEVSVTILHGADDPEGTLASLTYALVSRIAVAHIVWPGSALRIPRDQFLESLSDILGAPRKASDGVAPRRIARPIDRHPAQRSRPAARPAADPHDRIDRYANAMGGVRATDRRYDAHVMAFEAAMRNSLRAEPAMQTAPDAHALPVEARLATWAMSLSAATIALPVAIPIMAWNLVKGEDMRAAALSVGIAGFVFSLDHSGAMAAAF</sequence>
<organism evidence="2 3">
    <name type="scientific">Thetidibacter halocola</name>
    <dbReference type="NCBI Taxonomy" id="2827239"/>
    <lineage>
        <taxon>Bacteria</taxon>
        <taxon>Pseudomonadati</taxon>
        <taxon>Pseudomonadota</taxon>
        <taxon>Alphaproteobacteria</taxon>
        <taxon>Rhodobacterales</taxon>
        <taxon>Roseobacteraceae</taxon>
        <taxon>Thetidibacter</taxon>
    </lineage>
</organism>
<evidence type="ECO:0000313" key="2">
    <source>
        <dbReference type="EMBL" id="MBS0124161.1"/>
    </source>
</evidence>
<keyword evidence="1" id="KW-0472">Membrane</keyword>
<evidence type="ECO:0000313" key="3">
    <source>
        <dbReference type="Proteomes" id="UP000681356"/>
    </source>
</evidence>